<protein>
    <submittedName>
        <fullName evidence="3">Glycosyltransferase family 4 protein</fullName>
        <ecNumber evidence="3">2.4.-.-</ecNumber>
    </submittedName>
</protein>
<dbReference type="Pfam" id="PF13579">
    <property type="entry name" value="Glyco_trans_4_4"/>
    <property type="match status" value="1"/>
</dbReference>
<name>A0ABV5A9F3_9BACL</name>
<accession>A0ABV5A9F3</accession>
<keyword evidence="4" id="KW-1185">Reference proteome</keyword>
<dbReference type="CDD" id="cd03801">
    <property type="entry name" value="GT4_PimA-like"/>
    <property type="match status" value="1"/>
</dbReference>
<keyword evidence="3" id="KW-0328">Glycosyltransferase</keyword>
<feature type="domain" description="Glycosyl transferase family 1" evidence="1">
    <location>
        <begin position="180"/>
        <end position="336"/>
    </location>
</feature>
<dbReference type="Proteomes" id="UP001579974">
    <property type="component" value="Unassembled WGS sequence"/>
</dbReference>
<gene>
    <name evidence="3" type="ORF">KKP3000_001352</name>
</gene>
<proteinExistence type="predicted"/>
<keyword evidence="3" id="KW-0808">Transferase</keyword>
<dbReference type="Pfam" id="PF00534">
    <property type="entry name" value="Glycos_transf_1"/>
    <property type="match status" value="1"/>
</dbReference>
<dbReference type="EMBL" id="JBDXSU010000001">
    <property type="protein sequence ID" value="MFB5188917.1"/>
    <property type="molecule type" value="Genomic_DNA"/>
</dbReference>
<organism evidence="3 4">
    <name type="scientific">Alicyclobacillus fastidiosus</name>
    <dbReference type="NCBI Taxonomy" id="392011"/>
    <lineage>
        <taxon>Bacteria</taxon>
        <taxon>Bacillati</taxon>
        <taxon>Bacillota</taxon>
        <taxon>Bacilli</taxon>
        <taxon>Bacillales</taxon>
        <taxon>Alicyclobacillaceae</taxon>
        <taxon>Alicyclobacillus</taxon>
    </lineage>
</organism>
<dbReference type="Gene3D" id="3.40.50.2000">
    <property type="entry name" value="Glycogen Phosphorylase B"/>
    <property type="match status" value="2"/>
</dbReference>
<sequence length="377" mass="41377">MRTVFVFFAGNERGGAAAHIHTLARTVVRFGNPSRYRFVSLGSGPLADAIATTDVRLHKIEGGTLAAVSQLRQLLQTEREVLLHAHGPRMNILAALATRRRRVPWTSTIHSHPAYDFLGSSLKSRIYPKLHMWSLKQAMGLFIVQSSLAEVLPTRTVLDVPNAVDLPPLPRGRAECAALWRDRLGIEQDARLVGVAARFDPVKNLDVLIRAMAHLQTQNAHLLLAGDGEMRPTLEQLAVQEGVANRVHFLGFLNGMADFYGAIEIHVLPSKSEGTPFCVLEAGTYGVANIGSDIPGLRALLQDGRAGVLAPVGDVGALAKDIDILLQNEAERAKYVDAFSQRVLPDFAPQKMLEAYERGYTVLEEDILRSRQFTRSS</sequence>
<evidence type="ECO:0000259" key="1">
    <source>
        <dbReference type="Pfam" id="PF00534"/>
    </source>
</evidence>
<comment type="caution">
    <text evidence="3">The sequence shown here is derived from an EMBL/GenBank/DDBJ whole genome shotgun (WGS) entry which is preliminary data.</text>
</comment>
<dbReference type="PANTHER" id="PTHR45947">
    <property type="entry name" value="SULFOQUINOVOSYL TRANSFERASE SQD2"/>
    <property type="match status" value="1"/>
</dbReference>
<dbReference type="InterPro" id="IPR001296">
    <property type="entry name" value="Glyco_trans_1"/>
</dbReference>
<feature type="domain" description="Glycosyltransferase subfamily 4-like N-terminal" evidence="2">
    <location>
        <begin position="14"/>
        <end position="150"/>
    </location>
</feature>
<dbReference type="InterPro" id="IPR028098">
    <property type="entry name" value="Glyco_trans_4-like_N"/>
</dbReference>
<dbReference type="SUPFAM" id="SSF53756">
    <property type="entry name" value="UDP-Glycosyltransferase/glycogen phosphorylase"/>
    <property type="match status" value="1"/>
</dbReference>
<dbReference type="GO" id="GO:0016757">
    <property type="term" value="F:glycosyltransferase activity"/>
    <property type="evidence" value="ECO:0007669"/>
    <property type="project" value="UniProtKB-KW"/>
</dbReference>
<evidence type="ECO:0000313" key="3">
    <source>
        <dbReference type="EMBL" id="MFB5188917.1"/>
    </source>
</evidence>
<evidence type="ECO:0000313" key="4">
    <source>
        <dbReference type="Proteomes" id="UP001579974"/>
    </source>
</evidence>
<evidence type="ECO:0000259" key="2">
    <source>
        <dbReference type="Pfam" id="PF13579"/>
    </source>
</evidence>
<dbReference type="PANTHER" id="PTHR45947:SF3">
    <property type="entry name" value="SULFOQUINOVOSYL TRANSFERASE SQD2"/>
    <property type="match status" value="1"/>
</dbReference>
<reference evidence="3 4" key="1">
    <citation type="journal article" date="2024" name="Int. J. Mol. Sci.">
        <title>Exploration of Alicyclobacillus spp. Genome in Search of Antibiotic Resistance.</title>
        <authorList>
            <person name="Bucka-Kolendo J."/>
            <person name="Kiousi D.E."/>
            <person name="Dekowska A."/>
            <person name="Mikolajczuk-Szczyrba A."/>
            <person name="Karadedos D.M."/>
            <person name="Michael P."/>
            <person name="Galanis A."/>
            <person name="Sokolowska B."/>
        </authorList>
    </citation>
    <scope>NUCLEOTIDE SEQUENCE [LARGE SCALE GENOMIC DNA]</scope>
    <source>
        <strain evidence="3 4">KKP 3000</strain>
    </source>
</reference>
<dbReference type="InterPro" id="IPR050194">
    <property type="entry name" value="Glycosyltransferase_grp1"/>
</dbReference>
<dbReference type="EC" id="2.4.-.-" evidence="3"/>
<dbReference type="RefSeq" id="WP_275475744.1">
    <property type="nucleotide sequence ID" value="NZ_CP162940.1"/>
</dbReference>